<name>B1M911_METRJ</name>
<feature type="compositionally biased region" description="Basic residues" evidence="2">
    <location>
        <begin position="148"/>
        <end position="159"/>
    </location>
</feature>
<evidence type="ECO:0000313" key="4">
    <source>
        <dbReference type="Proteomes" id="UP000006589"/>
    </source>
</evidence>
<reference evidence="3 4" key="1">
    <citation type="submission" date="2008-03" db="EMBL/GenBank/DDBJ databases">
        <title>Complete sequence of plasmid1 of Methylobacterium radiotolerans JCM 2831.</title>
        <authorList>
            <consortium name="US DOE Joint Genome Institute"/>
            <person name="Copeland A."/>
            <person name="Lucas S."/>
            <person name="Lapidus A."/>
            <person name="Glavina del Rio T."/>
            <person name="Dalin E."/>
            <person name="Tice H."/>
            <person name="Bruce D."/>
            <person name="Goodwin L."/>
            <person name="Pitluck S."/>
            <person name="Kiss H."/>
            <person name="Brettin T."/>
            <person name="Detter J.C."/>
            <person name="Han C."/>
            <person name="Kuske C.R."/>
            <person name="Schmutz J."/>
            <person name="Larimer F."/>
            <person name="Land M."/>
            <person name="Hauser L."/>
            <person name="Kyrpides N."/>
            <person name="Mikhailova N."/>
            <person name="Marx C.J."/>
            <person name="Richardson P."/>
        </authorList>
    </citation>
    <scope>NUCLEOTIDE SEQUENCE [LARGE SCALE GENOMIC DNA]</scope>
    <source>
        <strain evidence="4">ATCC 27329 / DSM 1819 / JCM 2831 / NBRC 15690 / NCIMB 10815 / 0-1</strain>
        <plasmid evidence="4">Plasmid pMRAD01</plasmid>
    </source>
</reference>
<dbReference type="EMBL" id="CP001002">
    <property type="protein sequence ID" value="ACB27986.1"/>
    <property type="molecule type" value="Genomic_DNA"/>
</dbReference>
<dbReference type="InterPro" id="IPR008807">
    <property type="entry name" value="ROS_MUCR"/>
</dbReference>
<dbReference type="GeneID" id="6142201"/>
<comment type="similarity">
    <text evidence="1">Belongs to the ros/MucR family.</text>
</comment>
<dbReference type="KEGG" id="mrd:Mrad2831_6054"/>
<evidence type="ECO:0000256" key="1">
    <source>
        <dbReference type="ARBA" id="ARBA00007031"/>
    </source>
</evidence>
<dbReference type="GO" id="GO:0003677">
    <property type="term" value="F:DNA binding"/>
    <property type="evidence" value="ECO:0007669"/>
    <property type="project" value="InterPro"/>
</dbReference>
<protein>
    <submittedName>
        <fullName evidence="3">Transcriptional regulator, MucR family</fullName>
    </submittedName>
</protein>
<dbReference type="eggNOG" id="COG4957">
    <property type="taxonomic scope" value="Bacteria"/>
</dbReference>
<gene>
    <name evidence="3" type="ordered locus">Mrad2831_6054</name>
</gene>
<feature type="region of interest" description="Disordered" evidence="2">
    <location>
        <begin position="128"/>
        <end position="159"/>
    </location>
</feature>
<dbReference type="Gene3D" id="1.10.10.1550">
    <property type="entry name" value="ROS/MUCR transcriptional regulator protein"/>
    <property type="match status" value="1"/>
</dbReference>
<dbReference type="RefSeq" id="WP_012329780.1">
    <property type="nucleotide sequence ID" value="NC_010510.1"/>
</dbReference>
<proteinExistence type="inferred from homology"/>
<dbReference type="HOGENOM" id="CLU_106247_0_0_5"/>
<dbReference type="OrthoDB" id="8095138at2"/>
<organism evidence="3 4">
    <name type="scientific">Methylobacterium radiotolerans (strain ATCC 27329 / DSM 1819 / JCM 2831 / NBRC 15690 / NCIMB 10815 / 0-1)</name>
    <dbReference type="NCBI Taxonomy" id="426355"/>
    <lineage>
        <taxon>Bacteria</taxon>
        <taxon>Pseudomonadati</taxon>
        <taxon>Pseudomonadota</taxon>
        <taxon>Alphaproteobacteria</taxon>
        <taxon>Hyphomicrobiales</taxon>
        <taxon>Methylobacteriaceae</taxon>
        <taxon>Methylobacterium</taxon>
    </lineage>
</organism>
<evidence type="ECO:0000313" key="3">
    <source>
        <dbReference type="EMBL" id="ACB27986.1"/>
    </source>
</evidence>
<dbReference type="Pfam" id="PF05443">
    <property type="entry name" value="ROS_MUCR"/>
    <property type="match status" value="1"/>
</dbReference>
<dbReference type="Proteomes" id="UP000006589">
    <property type="component" value="Plasmid pMRAD01"/>
</dbReference>
<dbReference type="InterPro" id="IPR041920">
    <property type="entry name" value="ROS/MUCR_sf"/>
</dbReference>
<dbReference type="GO" id="GO:0006355">
    <property type="term" value="P:regulation of DNA-templated transcription"/>
    <property type="evidence" value="ECO:0007669"/>
    <property type="project" value="InterPro"/>
</dbReference>
<evidence type="ECO:0000256" key="2">
    <source>
        <dbReference type="SAM" id="MobiDB-lite"/>
    </source>
</evidence>
<dbReference type="GO" id="GO:0008270">
    <property type="term" value="F:zinc ion binding"/>
    <property type="evidence" value="ECO:0007669"/>
    <property type="project" value="InterPro"/>
</dbReference>
<dbReference type="AlphaFoldDB" id="B1M911"/>
<keyword evidence="3" id="KW-0614">Plasmid</keyword>
<accession>B1M911</accession>
<geneLocation type="plasmid" evidence="3 4">
    <name>pMRAD01</name>
</geneLocation>
<sequence length="159" mass="17272">MKTDDPRPRPIIELVTDIVVAYVASNSVRAGEVTRMIGAIHAALAKCGAAADPQPGPRLTKAEIARSITHEALISFEDGRPYKSLRRHLGKRGLSPDTYREKWGLPPDYPMTAPGYSEFRSALARKHGLGRPVAEAKERPGQSVAAVGKRKPGKRRIAA</sequence>